<organism evidence="1 2">
    <name type="scientific">Sphaerobolus stellatus (strain SS14)</name>
    <dbReference type="NCBI Taxonomy" id="990650"/>
    <lineage>
        <taxon>Eukaryota</taxon>
        <taxon>Fungi</taxon>
        <taxon>Dikarya</taxon>
        <taxon>Basidiomycota</taxon>
        <taxon>Agaricomycotina</taxon>
        <taxon>Agaricomycetes</taxon>
        <taxon>Phallomycetidae</taxon>
        <taxon>Geastrales</taxon>
        <taxon>Sphaerobolaceae</taxon>
        <taxon>Sphaerobolus</taxon>
    </lineage>
</organism>
<dbReference type="Proteomes" id="UP000054279">
    <property type="component" value="Unassembled WGS sequence"/>
</dbReference>
<sequence>MDALDKVLFPERDPLLSVLRELVGHSDSSKPNLLVTRRREPYLEAGIGHPGFEEICLTAPGADEGIKLNVSDTFAGESRFSQWSDTLRMEIIDILADYVWWRVKEKHSKAAYPCDARDALYSLPETLDETYRLILLGVQKKYRSKTPGMGGVHK</sequence>
<name>A0A0C9U4R9_SPHS4</name>
<dbReference type="AlphaFoldDB" id="A0A0C9U4R9"/>
<proteinExistence type="predicted"/>
<keyword evidence="2" id="KW-1185">Reference proteome</keyword>
<reference evidence="1 2" key="1">
    <citation type="submission" date="2014-06" db="EMBL/GenBank/DDBJ databases">
        <title>Evolutionary Origins and Diversification of the Mycorrhizal Mutualists.</title>
        <authorList>
            <consortium name="DOE Joint Genome Institute"/>
            <consortium name="Mycorrhizal Genomics Consortium"/>
            <person name="Kohler A."/>
            <person name="Kuo A."/>
            <person name="Nagy L.G."/>
            <person name="Floudas D."/>
            <person name="Copeland A."/>
            <person name="Barry K.W."/>
            <person name="Cichocki N."/>
            <person name="Veneault-Fourrey C."/>
            <person name="LaButti K."/>
            <person name="Lindquist E.A."/>
            <person name="Lipzen A."/>
            <person name="Lundell T."/>
            <person name="Morin E."/>
            <person name="Murat C."/>
            <person name="Riley R."/>
            <person name="Ohm R."/>
            <person name="Sun H."/>
            <person name="Tunlid A."/>
            <person name="Henrissat B."/>
            <person name="Grigoriev I.V."/>
            <person name="Hibbett D.S."/>
            <person name="Martin F."/>
        </authorList>
    </citation>
    <scope>NUCLEOTIDE SEQUENCE [LARGE SCALE GENOMIC DNA]</scope>
    <source>
        <strain evidence="1 2">SS14</strain>
    </source>
</reference>
<evidence type="ECO:0000313" key="1">
    <source>
        <dbReference type="EMBL" id="KIJ37913.1"/>
    </source>
</evidence>
<protein>
    <submittedName>
        <fullName evidence="1">Uncharacterized protein</fullName>
    </submittedName>
</protein>
<evidence type="ECO:0000313" key="2">
    <source>
        <dbReference type="Proteomes" id="UP000054279"/>
    </source>
</evidence>
<gene>
    <name evidence="1" type="ORF">M422DRAFT_259529</name>
</gene>
<dbReference type="HOGENOM" id="CLU_105151_0_0_1"/>
<accession>A0A0C9U4R9</accession>
<dbReference type="OrthoDB" id="7464126at2759"/>
<dbReference type="EMBL" id="KN837165">
    <property type="protein sequence ID" value="KIJ37913.1"/>
    <property type="molecule type" value="Genomic_DNA"/>
</dbReference>